<evidence type="ECO:0000256" key="1">
    <source>
        <dbReference type="SAM" id="Phobius"/>
    </source>
</evidence>
<feature type="transmembrane region" description="Helical" evidence="1">
    <location>
        <begin position="122"/>
        <end position="139"/>
    </location>
</feature>
<organism evidence="2 3">
    <name type="scientific">Leifsonia xyli subsp. xyli (strain CTCB07)</name>
    <dbReference type="NCBI Taxonomy" id="281090"/>
    <lineage>
        <taxon>Bacteria</taxon>
        <taxon>Bacillati</taxon>
        <taxon>Actinomycetota</taxon>
        <taxon>Actinomycetes</taxon>
        <taxon>Micrococcales</taxon>
        <taxon>Microbacteriaceae</taxon>
        <taxon>Leifsonia</taxon>
    </lineage>
</organism>
<name>Q6ABZ4_LEIXX</name>
<keyword evidence="1" id="KW-0472">Membrane</keyword>
<sequence>MGGPPAVVKEERTMRTSPNRLVATVFGAVYLLVGLLGFAFTGGVGFVATQGGLILGIFEVNPLHNIAHLLIGAALLTAGLANATAARGINVTIGAVYLLLGIVGFFLVGTAANILALNTPDHFLHLVSAIVLLGVGLGAERTVRSSSATV</sequence>
<reference evidence="2 3" key="1">
    <citation type="journal article" date="2004" name="Mol. Plant Microbe Interact.">
        <title>The genome sequence of the Gram-positive sugarcane pathogen Leifsonia xyli subsp. xyli.</title>
        <authorList>
            <person name="Monteiro-Vitorello C.B."/>
            <person name="Camargo L.E.A."/>
            <person name="Van Sluys M.A."/>
            <person name="Kitajima J.P."/>
            <person name="Truffi D."/>
            <person name="do Amaral A.M."/>
            <person name="Harakava R."/>
            <person name="de Oliveira J.C.F."/>
            <person name="Wood D."/>
            <person name="de Oliveira M.C."/>
            <person name="Miyaki C.Y."/>
            <person name="Takita M.A."/>
            <person name="da Silva A.C.R."/>
            <person name="Furlan L.R."/>
            <person name="Carraro D.M."/>
            <person name="Camarotte G."/>
            <person name="Almeida N.F. Jr."/>
            <person name="Carrer H."/>
            <person name="Coutinho L.L."/>
            <person name="El-Dorry H.A."/>
            <person name="Ferro M.I.T."/>
            <person name="Gagliardi P.R."/>
            <person name="Giglioti E."/>
            <person name="Goldman M.H.S."/>
            <person name="Goldman G.H."/>
            <person name="Kimura E.T."/>
            <person name="Ferro E.S."/>
            <person name="Kuramae E.E."/>
            <person name="Lemos E.G.M."/>
            <person name="Lemos M.V.F."/>
            <person name="Mauro S.M.Z."/>
            <person name="Machado M.A."/>
            <person name="Marino C.L."/>
            <person name="Menck C.F."/>
            <person name="Nunes L.R."/>
            <person name="Oliveira R.C."/>
            <person name="Pereira G.G."/>
            <person name="Siqueira W."/>
            <person name="de Souza A.A."/>
            <person name="Tsai S.M."/>
            <person name="Zanca A.S."/>
            <person name="Simpson A.J.G."/>
            <person name="Brumbley S.M."/>
            <person name="Setubal J.C."/>
        </authorList>
    </citation>
    <scope>NUCLEOTIDE SEQUENCE [LARGE SCALE GENOMIC DNA]</scope>
    <source>
        <strain evidence="2 3">CTCB07</strain>
    </source>
</reference>
<accession>Q6ABZ4</accession>
<dbReference type="AlphaFoldDB" id="Q6ABZ4"/>
<feature type="transmembrane region" description="Helical" evidence="1">
    <location>
        <begin position="21"/>
        <end position="46"/>
    </location>
</feature>
<dbReference type="HOGENOM" id="CLU_104624_2_1_11"/>
<evidence type="ECO:0008006" key="4">
    <source>
        <dbReference type="Google" id="ProtNLM"/>
    </source>
</evidence>
<evidence type="ECO:0000313" key="2">
    <source>
        <dbReference type="EMBL" id="AAT90098.1"/>
    </source>
</evidence>
<feature type="transmembrane region" description="Helical" evidence="1">
    <location>
        <begin position="95"/>
        <end position="116"/>
    </location>
</feature>
<dbReference type="eggNOG" id="ENOG5032UBS">
    <property type="taxonomic scope" value="Bacteria"/>
</dbReference>
<dbReference type="Pfam" id="PF14325">
    <property type="entry name" value="DUF4383"/>
    <property type="match status" value="1"/>
</dbReference>
<gene>
    <name evidence="2" type="ordered locus">Lxx24840</name>
</gene>
<dbReference type="EMBL" id="AE016822">
    <property type="protein sequence ID" value="AAT90098.1"/>
    <property type="molecule type" value="Genomic_DNA"/>
</dbReference>
<protein>
    <recommendedName>
        <fullName evidence="4">DUF4383 domain-containing protein</fullName>
    </recommendedName>
</protein>
<evidence type="ECO:0000313" key="3">
    <source>
        <dbReference type="Proteomes" id="UP000001306"/>
    </source>
</evidence>
<keyword evidence="3" id="KW-1185">Reference proteome</keyword>
<dbReference type="Proteomes" id="UP000001306">
    <property type="component" value="Chromosome"/>
</dbReference>
<dbReference type="STRING" id="281090.Lxx24840"/>
<keyword evidence="1" id="KW-1133">Transmembrane helix</keyword>
<feature type="transmembrane region" description="Helical" evidence="1">
    <location>
        <begin position="66"/>
        <end position="83"/>
    </location>
</feature>
<proteinExistence type="predicted"/>
<keyword evidence="1" id="KW-0812">Transmembrane</keyword>
<dbReference type="KEGG" id="lxx:Lxx24840"/>